<dbReference type="GO" id="GO:0044550">
    <property type="term" value="P:secondary metabolite biosynthetic process"/>
    <property type="evidence" value="ECO:0007669"/>
    <property type="project" value="TreeGrafter"/>
</dbReference>
<protein>
    <submittedName>
        <fullName evidence="5">Amino acid adenylation</fullName>
    </submittedName>
</protein>
<keyword evidence="6" id="KW-1185">Reference proteome</keyword>
<dbReference type="GeneID" id="54490726"/>
<dbReference type="NCBIfam" id="TIGR01733">
    <property type="entry name" value="AA-adenyl-dom"/>
    <property type="match status" value="1"/>
</dbReference>
<accession>A0A6A6VTU2</accession>
<dbReference type="PROSITE" id="PS50075">
    <property type="entry name" value="CARRIER"/>
    <property type="match status" value="1"/>
</dbReference>
<evidence type="ECO:0000259" key="4">
    <source>
        <dbReference type="PROSITE" id="PS50075"/>
    </source>
</evidence>
<dbReference type="SUPFAM" id="SSF47336">
    <property type="entry name" value="ACP-like"/>
    <property type="match status" value="1"/>
</dbReference>
<dbReference type="Gene3D" id="3.30.559.10">
    <property type="entry name" value="Chloramphenicol acetyltransferase-like domain"/>
    <property type="match status" value="1"/>
</dbReference>
<name>A0A6A6VTU2_9PEZI</name>
<dbReference type="FunFam" id="3.40.50.12780:FF:000014">
    <property type="entry name" value="Nonribosomal peptide synthetase 1"/>
    <property type="match status" value="1"/>
</dbReference>
<dbReference type="Gene3D" id="3.30.559.30">
    <property type="entry name" value="Nonribosomal peptide synthetase, condensation domain"/>
    <property type="match status" value="1"/>
</dbReference>
<dbReference type="SUPFAM" id="SSF52777">
    <property type="entry name" value="CoA-dependent acyltransferases"/>
    <property type="match status" value="2"/>
</dbReference>
<keyword evidence="2" id="KW-0597">Phosphoprotein</keyword>
<dbReference type="Pfam" id="PF00501">
    <property type="entry name" value="AMP-binding"/>
    <property type="match status" value="1"/>
</dbReference>
<dbReference type="InterPro" id="IPR042099">
    <property type="entry name" value="ANL_N_sf"/>
</dbReference>
<dbReference type="GO" id="GO:0031177">
    <property type="term" value="F:phosphopantetheine binding"/>
    <property type="evidence" value="ECO:0007669"/>
    <property type="project" value="InterPro"/>
</dbReference>
<feature type="domain" description="Carrier" evidence="4">
    <location>
        <begin position="591"/>
        <end position="667"/>
    </location>
</feature>
<evidence type="ECO:0000313" key="5">
    <source>
        <dbReference type="EMBL" id="KAF2753565.1"/>
    </source>
</evidence>
<dbReference type="GO" id="GO:0005737">
    <property type="term" value="C:cytoplasm"/>
    <property type="evidence" value="ECO:0007669"/>
    <property type="project" value="TreeGrafter"/>
</dbReference>
<dbReference type="Pfam" id="PF00550">
    <property type="entry name" value="PP-binding"/>
    <property type="match status" value="1"/>
</dbReference>
<evidence type="ECO:0000256" key="1">
    <source>
        <dbReference type="ARBA" id="ARBA00022450"/>
    </source>
</evidence>
<proteinExistence type="predicted"/>
<dbReference type="GO" id="GO:0016874">
    <property type="term" value="F:ligase activity"/>
    <property type="evidence" value="ECO:0007669"/>
    <property type="project" value="UniProtKB-KW"/>
</dbReference>
<dbReference type="Gene3D" id="3.40.50.12780">
    <property type="entry name" value="N-terminal domain of ligase-like"/>
    <property type="match status" value="1"/>
</dbReference>
<dbReference type="RefSeq" id="XP_033596016.1">
    <property type="nucleotide sequence ID" value="XM_033749672.1"/>
</dbReference>
<dbReference type="Pfam" id="PF00668">
    <property type="entry name" value="Condensation"/>
    <property type="match status" value="1"/>
</dbReference>
<dbReference type="EMBL" id="ML996583">
    <property type="protein sequence ID" value="KAF2753565.1"/>
    <property type="molecule type" value="Genomic_DNA"/>
</dbReference>
<dbReference type="PANTHER" id="PTHR45527">
    <property type="entry name" value="NONRIBOSOMAL PEPTIDE SYNTHETASE"/>
    <property type="match status" value="1"/>
</dbReference>
<dbReference type="InterPro" id="IPR045851">
    <property type="entry name" value="AMP-bd_C_sf"/>
</dbReference>
<keyword evidence="1" id="KW-0596">Phosphopantetheine</keyword>
<keyword evidence="3" id="KW-0436">Ligase</keyword>
<dbReference type="GO" id="GO:0043041">
    <property type="term" value="P:amino acid activation for nonribosomal peptide biosynthetic process"/>
    <property type="evidence" value="ECO:0007669"/>
    <property type="project" value="TreeGrafter"/>
</dbReference>
<sequence>MALRPDTFPSSKDLSSNTAESLGVISNADHQHLRRFNANEVTSVDVCLHDIIRERCLERADAPAVFSSTGQFSYRELDTLSTHLALRLISYDVGPESFVPLLFEKSRWTSIAMLGVLKAGGAFILMDPSHPRRRLQEICDTSRAKLVVCSSQQQPLASQLMANVVIVDCTDDTNNKEPDTEIHALSKATPENAVYCVFTSGSTGKPKGVVIEHRNYCTALVTQKEAFGLDEQTRYLQFASYAFDTSISDHFMTWLAGGCVCVLSDSERRDSFSEVAVRLKANVLDLTPSLARLIRPDSIPCAKALVLGGEAMKPHDVDIWADKVRLINGYGPSECSVTATLTTSVKPGADPTNIGYPVGCIAWIVDPDNHNTLLGPGAVGELVLEGPIVGRGYLHEPEKTAAVFVSNPSWVSSFRGSSYEGRFYKTGDLARLSERDGSIFFCGRKDNQIKIRGQRLEAGEVENVIAQCLPMASSVLVTTISSRTSSLNHILAAFIEMPSLVAENDEDARLVSTTPIFTRPTQITRKKLTDTDQTLAAKLPSYMRPTKYFTLYKFPVSINGKTDVKLLQSKADSLSAADLDKYTGFHQTRRVPYNEAEKVLQMAFAELFNREPESVGLDDSFFDLGGDSLLAISLVNRLRKFSVQIQVSEILRHPKISDLAASVCHFDKIKGMRIDTRGLISAEFGFTGEDDLFAAASTKELPSTDIQKVLPLTEAQQVRLRESLQYFIFDFAERIDDAKLLSACRLLAERHEILRVVFRMINGQIGQVIPFQPPEGLVQSRMESGNLDDQVSKLCSQDDLTLPPLDRPITRFTHISTPSSRSVLVIRLSHAQFDGYALEVLFSDLQALYEDQALAPATQYSAHIEELLRQKSSSESIDFWRSRLSGHLITHLPSGPSPMSSPQWSLPTLHTPPIPPVEGITLATIVNAAWSLILVRLTQHRPSTLSALATSPNLSPVPVVFGMMTNGRNSGRVSDTTTCVGLCTNTILLRVAASADLTVHQLLIDLQNQYIDAMAHELVELPTILGVTAGRTFTETNTMVPGDGDFGSVVNFRGAEVEGKGPLKLSGVPGTRLERGVPPRRRQVILIAVQQRDQIWLKIAVPDYLLNEDQAREVLVLMSELVIVLAKNIKSTLKEIQWA</sequence>
<dbReference type="InterPro" id="IPR000873">
    <property type="entry name" value="AMP-dep_synth/lig_dom"/>
</dbReference>
<dbReference type="SMART" id="SM00823">
    <property type="entry name" value="PKS_PP"/>
    <property type="match status" value="1"/>
</dbReference>
<evidence type="ECO:0000256" key="2">
    <source>
        <dbReference type="ARBA" id="ARBA00022553"/>
    </source>
</evidence>
<dbReference type="FunFam" id="3.40.50.980:FF:000001">
    <property type="entry name" value="Non-ribosomal peptide synthetase"/>
    <property type="match status" value="1"/>
</dbReference>
<dbReference type="Gene3D" id="3.30.300.30">
    <property type="match status" value="1"/>
</dbReference>
<reference evidence="5" key="1">
    <citation type="journal article" date="2020" name="Stud. Mycol.">
        <title>101 Dothideomycetes genomes: a test case for predicting lifestyles and emergence of pathogens.</title>
        <authorList>
            <person name="Haridas S."/>
            <person name="Albert R."/>
            <person name="Binder M."/>
            <person name="Bloem J."/>
            <person name="Labutti K."/>
            <person name="Salamov A."/>
            <person name="Andreopoulos B."/>
            <person name="Baker S."/>
            <person name="Barry K."/>
            <person name="Bills G."/>
            <person name="Bluhm B."/>
            <person name="Cannon C."/>
            <person name="Castanera R."/>
            <person name="Culley D."/>
            <person name="Daum C."/>
            <person name="Ezra D."/>
            <person name="Gonzalez J."/>
            <person name="Henrissat B."/>
            <person name="Kuo A."/>
            <person name="Liang C."/>
            <person name="Lipzen A."/>
            <person name="Lutzoni F."/>
            <person name="Magnuson J."/>
            <person name="Mondo S."/>
            <person name="Nolan M."/>
            <person name="Ohm R."/>
            <person name="Pangilinan J."/>
            <person name="Park H.-J."/>
            <person name="Ramirez L."/>
            <person name="Alfaro M."/>
            <person name="Sun H."/>
            <person name="Tritt A."/>
            <person name="Yoshinaga Y."/>
            <person name="Zwiers L.-H."/>
            <person name="Turgeon B."/>
            <person name="Goodwin S."/>
            <person name="Spatafora J."/>
            <person name="Crous P."/>
            <person name="Grigoriev I."/>
        </authorList>
    </citation>
    <scope>NUCLEOTIDE SEQUENCE</scope>
    <source>
        <strain evidence="5">CBS 121739</strain>
    </source>
</reference>
<dbReference type="Gene3D" id="1.10.1200.10">
    <property type="entry name" value="ACP-like"/>
    <property type="match status" value="1"/>
</dbReference>
<dbReference type="InterPro" id="IPR001242">
    <property type="entry name" value="Condensation_dom"/>
</dbReference>
<dbReference type="SUPFAM" id="SSF56801">
    <property type="entry name" value="Acetyl-CoA synthetase-like"/>
    <property type="match status" value="1"/>
</dbReference>
<evidence type="ECO:0000313" key="6">
    <source>
        <dbReference type="Proteomes" id="UP000799437"/>
    </source>
</evidence>
<dbReference type="InterPro" id="IPR009081">
    <property type="entry name" value="PP-bd_ACP"/>
</dbReference>
<dbReference type="Proteomes" id="UP000799437">
    <property type="component" value="Unassembled WGS sequence"/>
</dbReference>
<dbReference type="InterPro" id="IPR010071">
    <property type="entry name" value="AA_adenyl_dom"/>
</dbReference>
<dbReference type="InterPro" id="IPR023213">
    <property type="entry name" value="CAT-like_dom_sf"/>
</dbReference>
<dbReference type="PANTHER" id="PTHR45527:SF12">
    <property type="entry name" value="NONRIBOSOMAL PEPTIDE SYNTHETASE IVOA"/>
    <property type="match status" value="1"/>
</dbReference>
<gene>
    <name evidence="5" type="ORF">EJ05DRAFT_541600</name>
</gene>
<dbReference type="InterPro" id="IPR020806">
    <property type="entry name" value="PKS_PP-bd"/>
</dbReference>
<dbReference type="CDD" id="cd05918">
    <property type="entry name" value="A_NRPS_SidN3_like"/>
    <property type="match status" value="1"/>
</dbReference>
<evidence type="ECO:0000256" key="3">
    <source>
        <dbReference type="ARBA" id="ARBA00022598"/>
    </source>
</evidence>
<dbReference type="InterPro" id="IPR036736">
    <property type="entry name" value="ACP-like_sf"/>
</dbReference>
<organism evidence="5 6">
    <name type="scientific">Pseudovirgaria hyperparasitica</name>
    <dbReference type="NCBI Taxonomy" id="470096"/>
    <lineage>
        <taxon>Eukaryota</taxon>
        <taxon>Fungi</taxon>
        <taxon>Dikarya</taxon>
        <taxon>Ascomycota</taxon>
        <taxon>Pezizomycotina</taxon>
        <taxon>Dothideomycetes</taxon>
        <taxon>Dothideomycetes incertae sedis</taxon>
        <taxon>Acrospermales</taxon>
        <taxon>Acrospermaceae</taxon>
        <taxon>Pseudovirgaria</taxon>
    </lineage>
</organism>
<dbReference type="AlphaFoldDB" id="A0A6A6VTU2"/>
<dbReference type="OrthoDB" id="416786at2759"/>